<gene>
    <name evidence="1" type="ORF">C1H87_07830</name>
</gene>
<name>A0A2K9PNH6_9FLAO</name>
<dbReference type="Gene3D" id="2.130.10.10">
    <property type="entry name" value="YVTN repeat-like/Quinoprotein amine dehydrogenase"/>
    <property type="match status" value="1"/>
</dbReference>
<dbReference type="EMBL" id="CP025791">
    <property type="protein sequence ID" value="AUP78621.1"/>
    <property type="molecule type" value="Genomic_DNA"/>
</dbReference>
<dbReference type="InterPro" id="IPR011047">
    <property type="entry name" value="Quinoprotein_ADH-like_sf"/>
</dbReference>
<dbReference type="RefSeq" id="WP_102755276.1">
    <property type="nucleotide sequence ID" value="NZ_CP025791.1"/>
</dbReference>
<sequence length="811" mass="92114">MRFFCFSLLFLLIFNCSNTKTNRSELIDFVPKNATVVLKTSNLESLKSSIDNSDFLQKISNTDSYQKLENTLGNLWYLKPTSDILICLSKDLKDSLQYSIITKYNKQLFKTDSLPNYIEETLAYKNKTITKSTLNNNTFYSTVIDSVFVASSSKDNINALFNNNTATDAELEKTYAIVGNDKTLSTILKPGNTFLESLFIEDSLSHKPFTNYVAADVSISQDEILFNGVTKAVDSSKSLINIFKNTIPQENQIQNITPSNSDGFMSFTFNDYDIFKTNLDRFNKKDSIVNKTTLFNDIIEVGVIYEDKNHAIVLNSIDVIATKDALLSEQNRIGSYRGVAIFGFSLPSLFTETFAPLVSFNKANKYCILDNFFVFAGSTEMLQNIIANYQNKTTFSEKNYFQDIKNNLSDASSLMQVVTPTSLNTIINKNLKKNSDYKLADYNTSALQCIYETNFAHVNGVIKKNKVKGSLNSVSEELNIKLDTDILTNPQFVKNHITKQKEIVVQDINNNLYLISNKGKILWKKQIQGAILGSVKQIDIYKNGRLQLIFTTPNRLYVIDRNGNDVTPFPIRFNDEITQPLAVFDYDKNKNYRLLVTQGKRILMYNVKGQTVSGFTFKSANNTITCEPKHFRIGTKDYIVFKTKSKLYILDRTGKTRVKPKTANSYSNQPIYLYNNNFTTTSSDGNLITVDAKGNVSTKDLDLSEKHFLETSSKSLVVFDENKLSIKRKTTELDYGDYSAPRLFYINDKIYVAITDKQAHKIHLYDSQAKLLPNFPVYGNSPIVLDNIDKDRNLEFVSKGEDNSIILYQIN</sequence>
<keyword evidence="2" id="KW-1185">Reference proteome</keyword>
<accession>A0A2K9PNH6</accession>
<proteinExistence type="predicted"/>
<protein>
    <submittedName>
        <fullName evidence="1">Ribonuclease HII</fullName>
    </submittedName>
</protein>
<evidence type="ECO:0000313" key="2">
    <source>
        <dbReference type="Proteomes" id="UP000235826"/>
    </source>
</evidence>
<dbReference type="SUPFAM" id="SSF50998">
    <property type="entry name" value="Quinoprotein alcohol dehydrogenase-like"/>
    <property type="match status" value="1"/>
</dbReference>
<dbReference type="OrthoDB" id="1093345at2"/>
<dbReference type="InterPro" id="IPR015943">
    <property type="entry name" value="WD40/YVTN_repeat-like_dom_sf"/>
</dbReference>
<dbReference type="Proteomes" id="UP000235826">
    <property type="component" value="Chromosome"/>
</dbReference>
<evidence type="ECO:0000313" key="1">
    <source>
        <dbReference type="EMBL" id="AUP78621.1"/>
    </source>
</evidence>
<organism evidence="1 2">
    <name type="scientific">Flavivirga eckloniae</name>
    <dbReference type="NCBI Taxonomy" id="1803846"/>
    <lineage>
        <taxon>Bacteria</taxon>
        <taxon>Pseudomonadati</taxon>
        <taxon>Bacteroidota</taxon>
        <taxon>Flavobacteriia</taxon>
        <taxon>Flavobacteriales</taxon>
        <taxon>Flavobacteriaceae</taxon>
        <taxon>Flavivirga</taxon>
    </lineage>
</organism>
<dbReference type="AlphaFoldDB" id="A0A2K9PNH6"/>
<dbReference type="KEGG" id="fek:C1H87_07830"/>
<reference evidence="1 2" key="1">
    <citation type="submission" date="2018-01" db="EMBL/GenBank/DDBJ databases">
        <title>Complete genome sequence of Flavivirga eckloniae ECD14 isolated from seaweed Ecklonia cava.</title>
        <authorList>
            <person name="Lee J.H."/>
            <person name="Baik K.S."/>
            <person name="Seong C.N."/>
        </authorList>
    </citation>
    <scope>NUCLEOTIDE SEQUENCE [LARGE SCALE GENOMIC DNA]</scope>
    <source>
        <strain evidence="1 2">ECD14</strain>
    </source>
</reference>